<dbReference type="Gene3D" id="1.25.40.10">
    <property type="entry name" value="Tetratricopeptide repeat domain"/>
    <property type="match status" value="1"/>
</dbReference>
<dbReference type="AlphaFoldDB" id="A0AA87SXP9"/>
<dbReference type="SUPFAM" id="SSF48452">
    <property type="entry name" value="TPR-like"/>
    <property type="match status" value="1"/>
</dbReference>
<organism evidence="1 2">
    <name type="scientific">Leptospira mayottensis 200901122</name>
    <dbReference type="NCBI Taxonomy" id="1193010"/>
    <lineage>
        <taxon>Bacteria</taxon>
        <taxon>Pseudomonadati</taxon>
        <taxon>Spirochaetota</taxon>
        <taxon>Spirochaetia</taxon>
        <taxon>Leptospirales</taxon>
        <taxon>Leptospiraceae</taxon>
        <taxon>Leptospira</taxon>
    </lineage>
</organism>
<evidence type="ECO:0000313" key="1">
    <source>
        <dbReference type="EMBL" id="EKR98518.1"/>
    </source>
</evidence>
<comment type="caution">
    <text evidence="1">The sequence shown here is derived from an EMBL/GenBank/DDBJ whole genome shotgun (WGS) entry which is preliminary data.</text>
</comment>
<proteinExistence type="predicted"/>
<name>A0AA87SXP9_9LEPT</name>
<dbReference type="EMBL" id="AKWM02000078">
    <property type="protein sequence ID" value="EKR98518.1"/>
    <property type="molecule type" value="Genomic_DNA"/>
</dbReference>
<dbReference type="Proteomes" id="UP000001343">
    <property type="component" value="Unassembled WGS sequence"/>
</dbReference>
<sequence length="249" mass="29172">MQAKRFFIFLTVCYKSQTPPCGKVIRNDNKIRFPLPNAHQGVILEEIRRELHTRLRKKNIKFRNAFLKLFRIEFLIILSLTWIPFSGSLSSEIGPLQETQAENLLRIAEEAHKDRKFHRSIEEIKNFLILYPTSKLKYKAYQILKNNYSRLGRPEKVLEINLHQYSQEPTSSQGLNAFFEVGKLYLEIGEKNKAKEVFKSICTQSFSRELAEKAFVELSEWDILNDSKTETSECGENTSFFRDSVPENR</sequence>
<protein>
    <recommendedName>
        <fullName evidence="3">Tetratricopeptide repeat protein</fullName>
    </recommendedName>
</protein>
<reference evidence="1 2" key="1">
    <citation type="journal article" date="2014" name="Int. J. Syst. Evol. Microbiol.">
        <title>Leptospira mayottensis sp. nov., a pathogenic species of the genus Leptospira isolated from humans.</title>
        <authorList>
            <person name="Bourhy P."/>
            <person name="Collet L."/>
            <person name="Brisse S."/>
            <person name="Picardeau M."/>
        </authorList>
    </citation>
    <scope>NUCLEOTIDE SEQUENCE [LARGE SCALE GENOMIC DNA]</scope>
    <source>
        <strain evidence="1 2">200901122</strain>
    </source>
</reference>
<gene>
    <name evidence="1" type="ORF">LEP1GSC125_1730</name>
</gene>
<accession>A0AA87SXP9</accession>
<evidence type="ECO:0008006" key="3">
    <source>
        <dbReference type="Google" id="ProtNLM"/>
    </source>
</evidence>
<dbReference type="InterPro" id="IPR011990">
    <property type="entry name" value="TPR-like_helical_dom_sf"/>
</dbReference>
<evidence type="ECO:0000313" key="2">
    <source>
        <dbReference type="Proteomes" id="UP000001343"/>
    </source>
</evidence>